<comment type="caution">
    <text evidence="5">The sequence shown here is derived from an EMBL/GenBank/DDBJ whole genome shotgun (WGS) entry which is preliminary data.</text>
</comment>
<dbReference type="SUPFAM" id="SSF75304">
    <property type="entry name" value="Amidase signature (AS) enzymes"/>
    <property type="match status" value="1"/>
</dbReference>
<evidence type="ECO:0000259" key="4">
    <source>
        <dbReference type="Pfam" id="PF01425"/>
    </source>
</evidence>
<dbReference type="GO" id="GO:0016787">
    <property type="term" value="F:hydrolase activity"/>
    <property type="evidence" value="ECO:0007669"/>
    <property type="project" value="UniProtKB-KW"/>
</dbReference>
<dbReference type="PANTHER" id="PTHR11895">
    <property type="entry name" value="TRANSAMIDASE"/>
    <property type="match status" value="1"/>
</dbReference>
<dbReference type="EMBL" id="JAVIZC010000001">
    <property type="protein sequence ID" value="MDR6100943.1"/>
    <property type="molecule type" value="Genomic_DNA"/>
</dbReference>
<evidence type="ECO:0000313" key="6">
    <source>
        <dbReference type="Proteomes" id="UP001255601"/>
    </source>
</evidence>
<protein>
    <recommendedName>
        <fullName evidence="3">Indoleacetamide hydrolase</fullName>
    </recommendedName>
</protein>
<proteinExistence type="inferred from homology"/>
<dbReference type="Gene3D" id="3.90.1300.10">
    <property type="entry name" value="Amidase signature (AS) domain"/>
    <property type="match status" value="1"/>
</dbReference>
<dbReference type="AlphaFoldDB" id="A0AAJ2ERY8"/>
<dbReference type="PANTHER" id="PTHR11895:SF151">
    <property type="entry name" value="GLUTAMYL-TRNA(GLN) AMIDOTRANSFERASE SUBUNIT A"/>
    <property type="match status" value="1"/>
</dbReference>
<evidence type="ECO:0000256" key="1">
    <source>
        <dbReference type="ARBA" id="ARBA00003871"/>
    </source>
</evidence>
<dbReference type="Pfam" id="PF01425">
    <property type="entry name" value="Amidase"/>
    <property type="match status" value="1"/>
</dbReference>
<reference evidence="5" key="1">
    <citation type="submission" date="2023-08" db="EMBL/GenBank/DDBJ databases">
        <title>Functional and genomic diversity of the sorghum phyllosphere microbiome.</title>
        <authorList>
            <person name="Shade A."/>
        </authorList>
    </citation>
    <scope>NUCLEOTIDE SEQUENCE</scope>
    <source>
        <strain evidence="5">SORGH_AS_0974</strain>
    </source>
</reference>
<comment type="similarity">
    <text evidence="2">Belongs to the amidase family.</text>
</comment>
<evidence type="ECO:0000313" key="5">
    <source>
        <dbReference type="EMBL" id="MDR6100943.1"/>
    </source>
</evidence>
<dbReference type="InterPro" id="IPR000120">
    <property type="entry name" value="Amidase"/>
</dbReference>
<evidence type="ECO:0000256" key="3">
    <source>
        <dbReference type="ARBA" id="ARBA00021874"/>
    </source>
</evidence>
<dbReference type="RefSeq" id="WP_309769905.1">
    <property type="nucleotide sequence ID" value="NZ_JAVIZC010000001.1"/>
</dbReference>
<dbReference type="InterPro" id="IPR023631">
    <property type="entry name" value="Amidase_dom"/>
</dbReference>
<dbReference type="PROSITE" id="PS00571">
    <property type="entry name" value="AMIDASES"/>
    <property type="match status" value="1"/>
</dbReference>
<dbReference type="Proteomes" id="UP001255601">
    <property type="component" value="Unassembled WGS sequence"/>
</dbReference>
<accession>A0AAJ2ERY8</accession>
<dbReference type="InterPro" id="IPR020556">
    <property type="entry name" value="Amidase_CS"/>
</dbReference>
<evidence type="ECO:0000256" key="2">
    <source>
        <dbReference type="ARBA" id="ARBA00009199"/>
    </source>
</evidence>
<sequence>MQNAPRPLATPAEASRSQGFAITVPLDLGGTGPTVVVKECIAIAGHPTRSGSEALAGAPISPDHATVVLSVLDAGCRIVGRANMHELAFGMTGVNRYLGTPINPRWPDRIPGGSSSGSAVAVAAGLCDFAIGTDTGGSIRQPACCCGVYGFKPTFGRVSRAGAEPAESSLDCIGPFAASATMLTRAMSAMDRTFTAQHLSRPPVLKRVRTGIVDPAIEAAMDVALAAAGLTPEEIELEGLFAAYDAAITVINRETANAFGDLARSAAPMGEDVRNRILNAANTTDEALANAEAVRATFTAAVDAALAEVDALILPTMPVVPPTLAEAQDPAAVLPLTRLIRPFNLSGHPALTAPLLTAQNLPAGFQLIGAKGMDTLLCAIAEWLEERIEGRNTEKVIE</sequence>
<gene>
    <name evidence="5" type="ORF">QE369_001121</name>
</gene>
<organism evidence="5 6">
    <name type="scientific">Agrobacterium larrymoorei</name>
    <dbReference type="NCBI Taxonomy" id="160699"/>
    <lineage>
        <taxon>Bacteria</taxon>
        <taxon>Pseudomonadati</taxon>
        <taxon>Pseudomonadota</taxon>
        <taxon>Alphaproteobacteria</taxon>
        <taxon>Hyphomicrobiales</taxon>
        <taxon>Rhizobiaceae</taxon>
        <taxon>Rhizobium/Agrobacterium group</taxon>
        <taxon>Agrobacterium</taxon>
    </lineage>
</organism>
<dbReference type="InterPro" id="IPR036928">
    <property type="entry name" value="AS_sf"/>
</dbReference>
<comment type="function">
    <text evidence="1">Hydrolyzes indole-3-acetamide (IAM) into indole-3-acetic acid (IAA).</text>
</comment>
<feature type="domain" description="Amidase" evidence="4">
    <location>
        <begin position="35"/>
        <end position="378"/>
    </location>
</feature>
<name>A0AAJ2ERY8_9HYPH</name>
<keyword evidence="5" id="KW-0378">Hydrolase</keyword>